<evidence type="ECO:0000256" key="2">
    <source>
        <dbReference type="ARBA" id="ARBA00001460"/>
    </source>
</evidence>
<organism evidence="13 14">
    <name type="scientific">Denitrovibrio acetiphilus (strain DSM 12809 / NBRC 114555 / N2460)</name>
    <dbReference type="NCBI Taxonomy" id="522772"/>
    <lineage>
        <taxon>Bacteria</taxon>
        <taxon>Pseudomonadati</taxon>
        <taxon>Deferribacterota</taxon>
        <taxon>Deferribacteres</taxon>
        <taxon>Deferribacterales</taxon>
        <taxon>Geovibrionaceae</taxon>
        <taxon>Denitrovibrio</taxon>
    </lineage>
</organism>
<dbReference type="HAMAP" id="MF_01021">
    <property type="entry name" value="HisI"/>
    <property type="match status" value="1"/>
</dbReference>
<dbReference type="Pfam" id="PF01502">
    <property type="entry name" value="PRA-CH"/>
    <property type="match status" value="1"/>
</dbReference>
<dbReference type="NCBIfam" id="NF000768">
    <property type="entry name" value="PRK00051.1"/>
    <property type="match status" value="1"/>
</dbReference>
<protein>
    <recommendedName>
        <fullName evidence="11">Phosphoribosyl-AMP cyclohydrolase</fullName>
        <shortName evidence="11">PRA-CH</shortName>
        <ecNumber evidence="11">3.5.4.19</ecNumber>
    </recommendedName>
</protein>
<evidence type="ECO:0000256" key="7">
    <source>
        <dbReference type="ARBA" id="ARBA00022490"/>
    </source>
</evidence>
<dbReference type="PANTHER" id="PTHR42945">
    <property type="entry name" value="HISTIDINE BIOSYNTHESIS BIFUNCTIONAL PROTEIN"/>
    <property type="match status" value="1"/>
</dbReference>
<dbReference type="UniPathway" id="UPA00031">
    <property type="reaction ID" value="UER00008"/>
</dbReference>
<evidence type="ECO:0000256" key="4">
    <source>
        <dbReference type="ARBA" id="ARBA00005204"/>
    </source>
</evidence>
<feature type="domain" description="Phosphoribosyl-AMP cyclohydrolase" evidence="12">
    <location>
        <begin position="27"/>
        <end position="100"/>
    </location>
</feature>
<dbReference type="Proteomes" id="UP000002012">
    <property type="component" value="Chromosome"/>
</dbReference>
<dbReference type="InterPro" id="IPR038019">
    <property type="entry name" value="PRib_AMP_CycHydrolase_sf"/>
</dbReference>
<dbReference type="GO" id="GO:0005737">
    <property type="term" value="C:cytoplasm"/>
    <property type="evidence" value="ECO:0007669"/>
    <property type="project" value="UniProtKB-SubCell"/>
</dbReference>
<dbReference type="eggNOG" id="COG0139">
    <property type="taxonomic scope" value="Bacteria"/>
</dbReference>
<dbReference type="OrthoDB" id="9795769at2"/>
<evidence type="ECO:0000256" key="11">
    <source>
        <dbReference type="HAMAP-Rule" id="MF_01021"/>
    </source>
</evidence>
<evidence type="ECO:0000256" key="3">
    <source>
        <dbReference type="ARBA" id="ARBA00005169"/>
    </source>
</evidence>
<dbReference type="PaxDb" id="522772-Dacet_0283"/>
<dbReference type="AlphaFoldDB" id="D4H2M2"/>
<comment type="similarity">
    <text evidence="5">In the C-terminal section; belongs to the PRA-PH family.</text>
</comment>
<dbReference type="PANTHER" id="PTHR42945:SF1">
    <property type="entry name" value="HISTIDINE BIOSYNTHESIS BIFUNCTIONAL PROTEIN HIS7"/>
    <property type="match status" value="1"/>
</dbReference>
<comment type="catalytic activity">
    <reaction evidence="1 11">
        <text>1-(5-phospho-beta-D-ribosyl)-5'-AMP + H2O = 1-(5-phospho-beta-D-ribosyl)-5-[(5-phospho-beta-D-ribosylamino)methylideneamino]imidazole-4-carboxamide</text>
        <dbReference type="Rhea" id="RHEA:20049"/>
        <dbReference type="ChEBI" id="CHEBI:15377"/>
        <dbReference type="ChEBI" id="CHEBI:58435"/>
        <dbReference type="ChEBI" id="CHEBI:59457"/>
        <dbReference type="EC" id="3.5.4.19"/>
    </reaction>
</comment>
<evidence type="ECO:0000256" key="9">
    <source>
        <dbReference type="ARBA" id="ARBA00022801"/>
    </source>
</evidence>
<keyword evidence="8 11" id="KW-0028">Amino-acid biosynthesis</keyword>
<dbReference type="RefSeq" id="WP_013009628.1">
    <property type="nucleotide sequence ID" value="NC_013943.1"/>
</dbReference>
<evidence type="ECO:0000256" key="6">
    <source>
        <dbReference type="ARBA" id="ARBA00008299"/>
    </source>
</evidence>
<dbReference type="KEGG" id="dap:Dacet_0283"/>
<gene>
    <name evidence="11" type="primary">hisI</name>
    <name evidence="13" type="ordered locus">Dacet_0283</name>
</gene>
<comment type="cofactor">
    <cofactor evidence="11">
        <name>Zn(2+)</name>
        <dbReference type="ChEBI" id="CHEBI:29105"/>
    </cofactor>
    <text evidence="11">Binds 1 zinc ion per subunit.</text>
</comment>
<dbReference type="EC" id="3.5.4.19" evidence="11"/>
<keyword evidence="7 11" id="KW-0963">Cytoplasm</keyword>
<comment type="subunit">
    <text evidence="11">Homodimer.</text>
</comment>
<evidence type="ECO:0000313" key="13">
    <source>
        <dbReference type="EMBL" id="ADD67083.1"/>
    </source>
</evidence>
<comment type="cofactor">
    <cofactor evidence="11">
        <name>Mg(2+)</name>
        <dbReference type="ChEBI" id="CHEBI:18420"/>
    </cofactor>
    <text evidence="11">Binds 1 Mg(2+) ion per subunit.</text>
</comment>
<dbReference type="HOGENOM" id="CLU_048577_5_3_0"/>
<feature type="binding site" evidence="11">
    <location>
        <position position="74"/>
    </location>
    <ligand>
        <name>Mg(2+)</name>
        <dbReference type="ChEBI" id="CHEBI:18420"/>
    </ligand>
</feature>
<comment type="pathway">
    <text evidence="3 11">Amino-acid biosynthesis; L-histidine biosynthesis; L-histidine from 5-phospho-alpha-D-ribose 1-diphosphate: step 3/9.</text>
</comment>
<proteinExistence type="inferred from homology"/>
<dbReference type="InterPro" id="IPR026660">
    <property type="entry name" value="PRA-CH"/>
</dbReference>
<feature type="binding site" evidence="11">
    <location>
        <position position="91"/>
    </location>
    <ligand>
        <name>Zn(2+)</name>
        <dbReference type="ChEBI" id="CHEBI:29105"/>
        <note>ligand shared between dimeric partners</note>
    </ligand>
</feature>
<dbReference type="GO" id="GO:0004635">
    <property type="term" value="F:phosphoribosyl-AMP cyclohydrolase activity"/>
    <property type="evidence" value="ECO:0007669"/>
    <property type="project" value="UniProtKB-UniRule"/>
</dbReference>
<evidence type="ECO:0000256" key="10">
    <source>
        <dbReference type="ARBA" id="ARBA00023102"/>
    </source>
</evidence>
<comment type="similarity">
    <text evidence="6">In the N-terminal section; belongs to the PRA-CH family.</text>
</comment>
<feature type="binding site" evidence="11">
    <location>
        <position position="98"/>
    </location>
    <ligand>
        <name>Zn(2+)</name>
        <dbReference type="ChEBI" id="CHEBI:29105"/>
        <note>ligand shared between dimeric partners</note>
    </ligand>
</feature>
<dbReference type="InParanoid" id="D4H2M2"/>
<feature type="binding site" evidence="11">
    <location>
        <position position="76"/>
    </location>
    <ligand>
        <name>Mg(2+)</name>
        <dbReference type="ChEBI" id="CHEBI:18420"/>
    </ligand>
</feature>
<comment type="catalytic activity">
    <reaction evidence="2">
        <text>1-(5-phospho-beta-D-ribosyl)-ATP + H2O = 1-(5-phospho-beta-D-ribosyl)-5'-AMP + diphosphate + H(+)</text>
        <dbReference type="Rhea" id="RHEA:22828"/>
        <dbReference type="ChEBI" id="CHEBI:15377"/>
        <dbReference type="ChEBI" id="CHEBI:15378"/>
        <dbReference type="ChEBI" id="CHEBI:33019"/>
        <dbReference type="ChEBI" id="CHEBI:59457"/>
        <dbReference type="ChEBI" id="CHEBI:73183"/>
        <dbReference type="EC" id="3.6.1.31"/>
    </reaction>
</comment>
<dbReference type="GO" id="GO:0000287">
    <property type="term" value="F:magnesium ion binding"/>
    <property type="evidence" value="ECO:0007669"/>
    <property type="project" value="UniProtKB-UniRule"/>
</dbReference>
<comment type="similarity">
    <text evidence="11">Belongs to the PRA-CH family.</text>
</comment>
<keyword evidence="11" id="KW-0479">Metal-binding</keyword>
<comment type="subcellular location">
    <subcellularLocation>
        <location evidence="11">Cytoplasm</location>
    </subcellularLocation>
</comment>
<sequence>MIKIDWKKQGGLLPAIAQDVETKEVLMLAYVNKDALRLSFETGYAHYYSRSRDQLWKKGETSGHLQKIVSVFLDCDGDTILYLVNQTGAACHTGERTCFFTRLEDVGESDT</sequence>
<keyword evidence="11" id="KW-0460">Magnesium</keyword>
<dbReference type="Gene3D" id="3.10.20.810">
    <property type="entry name" value="Phosphoribosyl-AMP cyclohydrolase"/>
    <property type="match status" value="1"/>
</dbReference>
<name>D4H2M2_DENA2</name>
<evidence type="ECO:0000256" key="5">
    <source>
        <dbReference type="ARBA" id="ARBA00007731"/>
    </source>
</evidence>
<dbReference type="EMBL" id="CP001968">
    <property type="protein sequence ID" value="ADD67083.1"/>
    <property type="molecule type" value="Genomic_DNA"/>
</dbReference>
<evidence type="ECO:0000256" key="8">
    <source>
        <dbReference type="ARBA" id="ARBA00022605"/>
    </source>
</evidence>
<dbReference type="GO" id="GO:0000105">
    <property type="term" value="P:L-histidine biosynthetic process"/>
    <property type="evidence" value="ECO:0007669"/>
    <property type="project" value="UniProtKB-UniRule"/>
</dbReference>
<dbReference type="GO" id="GO:0004636">
    <property type="term" value="F:phosphoribosyl-ATP diphosphatase activity"/>
    <property type="evidence" value="ECO:0007669"/>
    <property type="project" value="UniProtKB-EC"/>
</dbReference>
<dbReference type="SUPFAM" id="SSF141734">
    <property type="entry name" value="HisI-like"/>
    <property type="match status" value="1"/>
</dbReference>
<evidence type="ECO:0000259" key="12">
    <source>
        <dbReference type="Pfam" id="PF01502"/>
    </source>
</evidence>
<dbReference type="InterPro" id="IPR002496">
    <property type="entry name" value="PRib_AMP_CycHydrolase_dom"/>
</dbReference>
<comment type="pathway">
    <text evidence="4">Amino-acid biosynthesis; L-histidine biosynthesis; L-histidine from 5-phospho-alpha-D-ribose 1-diphosphate: step 2/9.</text>
</comment>
<reference evidence="13 14" key="1">
    <citation type="journal article" date="2010" name="Stand. Genomic Sci.">
        <title>Complete genome sequence of Denitrovibrio acetiphilus type strain (N2460).</title>
        <authorList>
            <person name="Kiss H."/>
            <person name="Lang E."/>
            <person name="Lapidus A."/>
            <person name="Copeland A."/>
            <person name="Nolan M."/>
            <person name="Glavina Del Rio T."/>
            <person name="Chen F."/>
            <person name="Lucas S."/>
            <person name="Tice H."/>
            <person name="Cheng J.F."/>
            <person name="Han C."/>
            <person name="Goodwin L."/>
            <person name="Pitluck S."/>
            <person name="Liolios K."/>
            <person name="Pati A."/>
            <person name="Ivanova N."/>
            <person name="Mavromatis K."/>
            <person name="Chen A."/>
            <person name="Palaniappan K."/>
            <person name="Land M."/>
            <person name="Hauser L."/>
            <person name="Chang Y.J."/>
            <person name="Jeffries C.D."/>
            <person name="Detter J.C."/>
            <person name="Brettin T."/>
            <person name="Spring S."/>
            <person name="Rohde M."/>
            <person name="Goker M."/>
            <person name="Woyke T."/>
            <person name="Bristow J."/>
            <person name="Eisen J.A."/>
            <person name="Markowitz V."/>
            <person name="Hugenholtz P."/>
            <person name="Kyrpides N.C."/>
            <person name="Klenk H.P."/>
        </authorList>
    </citation>
    <scope>NUCLEOTIDE SEQUENCE [LARGE SCALE GENOMIC DNA]</scope>
    <source>
        <strain evidence="14">DSM 12809 / NBRC 114555 / N2460</strain>
    </source>
</reference>
<keyword evidence="10 11" id="KW-0368">Histidine biosynthesis</keyword>
<dbReference type="STRING" id="522772.Dacet_0283"/>
<dbReference type="FunFam" id="3.10.20.810:FF:000001">
    <property type="entry name" value="Histidine biosynthesis bifunctional protein HisIE"/>
    <property type="match status" value="1"/>
</dbReference>
<feature type="binding site" evidence="11">
    <location>
        <position position="75"/>
    </location>
    <ligand>
        <name>Zn(2+)</name>
        <dbReference type="ChEBI" id="CHEBI:29105"/>
        <note>ligand shared between dimeric partners</note>
    </ligand>
</feature>
<keyword evidence="11" id="KW-0862">Zinc</keyword>
<dbReference type="GO" id="GO:0008270">
    <property type="term" value="F:zinc ion binding"/>
    <property type="evidence" value="ECO:0007669"/>
    <property type="project" value="UniProtKB-UniRule"/>
</dbReference>
<keyword evidence="9 11" id="KW-0378">Hydrolase</keyword>
<feature type="binding site" evidence="11">
    <location>
        <position position="78"/>
    </location>
    <ligand>
        <name>Mg(2+)</name>
        <dbReference type="ChEBI" id="CHEBI:18420"/>
    </ligand>
</feature>
<evidence type="ECO:0000256" key="1">
    <source>
        <dbReference type="ARBA" id="ARBA00000024"/>
    </source>
</evidence>
<accession>D4H2M2</accession>
<evidence type="ECO:0000313" key="14">
    <source>
        <dbReference type="Proteomes" id="UP000002012"/>
    </source>
</evidence>
<comment type="function">
    <text evidence="11">Catalyzes the hydrolysis of the adenine ring of phosphoribosyl-AMP.</text>
</comment>
<keyword evidence="14" id="KW-1185">Reference proteome</keyword>